<organism evidence="10 12">
    <name type="scientific">Pyrodictium delaneyi</name>
    <dbReference type="NCBI Taxonomy" id="1273541"/>
    <lineage>
        <taxon>Archaea</taxon>
        <taxon>Thermoproteota</taxon>
        <taxon>Thermoprotei</taxon>
        <taxon>Desulfurococcales</taxon>
        <taxon>Pyrodictiaceae</taxon>
        <taxon>Pyrodictium</taxon>
    </lineage>
</organism>
<dbReference type="AlphaFoldDB" id="A0A0P0N3Z8"/>
<dbReference type="OrthoDB" id="28476at2157"/>
<evidence type="ECO:0000256" key="3">
    <source>
        <dbReference type="ARBA" id="ARBA00022475"/>
    </source>
</evidence>
<evidence type="ECO:0000256" key="2">
    <source>
        <dbReference type="ARBA" id="ARBA00022448"/>
    </source>
</evidence>
<keyword evidence="2 9" id="KW-0813">Transport</keyword>
<dbReference type="PANTHER" id="PTHR42982">
    <property type="entry name" value="SEC-INDEPENDENT PROTEIN TRANSLOCASE PROTEIN TATA"/>
    <property type="match status" value="1"/>
</dbReference>
<evidence type="ECO:0000256" key="8">
    <source>
        <dbReference type="ARBA" id="ARBA00023136"/>
    </source>
</evidence>
<dbReference type="STRING" id="1273541.Pyrde_1296"/>
<sequence length="123" mass="13767">MLPGSFQGMEWVIILLIVLLIFGPTKLPQLARGLGQALYEFRRASQGVVEDLERSQSEAKKSLQGIDDETLRKLAEKLGVKDAEKKKRDDLIVEIINEAKKKGLLDEIKVEAEQSTKSTNTET</sequence>
<reference evidence="11 13" key="2">
    <citation type="submission" date="2017-05" db="EMBL/GenBank/DDBJ databases">
        <title>The draft genome of the hyperthermophilic archaeon 'Pyrodictium delaneyi strain Hulk', an iron and nitrate reducer, reveals the capacity for sulfate reduction.</title>
        <authorList>
            <person name="Demey L.M."/>
            <person name="Miller C."/>
            <person name="Manzella M."/>
            <person name="Reguera G."/>
            <person name="Kashefi K."/>
        </authorList>
    </citation>
    <scope>NUCLEOTIDE SEQUENCE [LARGE SCALE GENOMIC DNA]</scope>
    <source>
        <strain evidence="11 13">Hulk</strain>
    </source>
</reference>
<evidence type="ECO:0000256" key="9">
    <source>
        <dbReference type="HAMAP-Rule" id="MF_00236"/>
    </source>
</evidence>
<dbReference type="Pfam" id="PF02416">
    <property type="entry name" value="TatA_B_E"/>
    <property type="match status" value="1"/>
</dbReference>
<dbReference type="GO" id="GO:0033281">
    <property type="term" value="C:TAT protein transport complex"/>
    <property type="evidence" value="ECO:0007669"/>
    <property type="project" value="UniProtKB-UniRule"/>
</dbReference>
<comment type="function">
    <text evidence="9">Part of the twin-arginine translocation (Tat) system that transports large folded proteins containing a characteristic twin-arginine motif in their signal peptide across membranes. TatA could form the protein-conducting channel of the Tat system.</text>
</comment>
<dbReference type="GeneID" id="26099637"/>
<evidence type="ECO:0000313" key="11">
    <source>
        <dbReference type="EMBL" id="OWJ53828.1"/>
    </source>
</evidence>
<comment type="subcellular location">
    <subcellularLocation>
        <location evidence="1 9">Cell membrane</location>
        <topology evidence="1 9">Single-pass membrane protein</topology>
    </subcellularLocation>
</comment>
<evidence type="ECO:0000256" key="6">
    <source>
        <dbReference type="ARBA" id="ARBA00022989"/>
    </source>
</evidence>
<dbReference type="InterPro" id="IPR006312">
    <property type="entry name" value="TatA/E"/>
</dbReference>
<comment type="subunit">
    <text evidence="9">Forms a complex with TatC.</text>
</comment>
<keyword evidence="3 9" id="KW-1003">Cell membrane</keyword>
<dbReference type="Proteomes" id="UP000196694">
    <property type="component" value="Unassembled WGS sequence"/>
</dbReference>
<keyword evidence="6 9" id="KW-1133">Transmembrane helix</keyword>
<evidence type="ECO:0000256" key="7">
    <source>
        <dbReference type="ARBA" id="ARBA00023010"/>
    </source>
</evidence>
<keyword evidence="4 9" id="KW-0812">Transmembrane</keyword>
<keyword evidence="7 9" id="KW-0811">Translocation</keyword>
<proteinExistence type="inferred from homology"/>
<keyword evidence="13" id="KW-1185">Reference proteome</keyword>
<dbReference type="NCBIfam" id="TIGR01411">
    <property type="entry name" value="tatAE"/>
    <property type="match status" value="1"/>
</dbReference>
<dbReference type="Gene3D" id="1.20.5.3310">
    <property type="match status" value="1"/>
</dbReference>
<evidence type="ECO:0000256" key="1">
    <source>
        <dbReference type="ARBA" id="ARBA00004162"/>
    </source>
</evidence>
<dbReference type="PANTHER" id="PTHR42982:SF1">
    <property type="entry name" value="SEC-INDEPENDENT PROTEIN TRANSLOCASE PROTEIN TATA"/>
    <property type="match status" value="1"/>
</dbReference>
<keyword evidence="5 9" id="KW-0653">Protein transport</keyword>
<evidence type="ECO:0000256" key="4">
    <source>
        <dbReference type="ARBA" id="ARBA00022692"/>
    </source>
</evidence>
<dbReference type="RefSeq" id="WP_055409247.1">
    <property type="nucleotide sequence ID" value="NZ_CP013011.1"/>
</dbReference>
<keyword evidence="8 9" id="KW-0472">Membrane</keyword>
<reference evidence="10 12" key="1">
    <citation type="submission" date="2015-10" db="EMBL/GenBank/DDBJ databases">
        <title>Complete genome sequence of hyperthermophilic archaeon Pyrodictium delaneyi Su06.</title>
        <authorList>
            <person name="Jung J.-H."/>
            <person name="Lin J."/>
            <person name="Holden J.F."/>
            <person name="Park C.-S."/>
        </authorList>
    </citation>
    <scope>NUCLEOTIDE SEQUENCE [LARGE SCALE GENOMIC DNA]</scope>
    <source>
        <strain evidence="10 12">Su06</strain>
    </source>
</reference>
<evidence type="ECO:0000313" key="10">
    <source>
        <dbReference type="EMBL" id="ALL01342.1"/>
    </source>
</evidence>
<evidence type="ECO:0000313" key="13">
    <source>
        <dbReference type="Proteomes" id="UP000196694"/>
    </source>
</evidence>
<dbReference type="GO" id="GO:0008320">
    <property type="term" value="F:protein transmembrane transporter activity"/>
    <property type="evidence" value="ECO:0007669"/>
    <property type="project" value="UniProtKB-UniRule"/>
</dbReference>
<dbReference type="KEGG" id="pdl:Pyrde_1296"/>
<accession>A0A0P0N3Z8</accession>
<evidence type="ECO:0000256" key="5">
    <source>
        <dbReference type="ARBA" id="ARBA00022927"/>
    </source>
</evidence>
<dbReference type="GO" id="GO:0043953">
    <property type="term" value="P:protein transport by the Tat complex"/>
    <property type="evidence" value="ECO:0007669"/>
    <property type="project" value="UniProtKB-UniRule"/>
</dbReference>
<dbReference type="InterPro" id="IPR003369">
    <property type="entry name" value="TatA/B/E"/>
</dbReference>
<name>A0A0P0N3Z8_9CREN</name>
<dbReference type="EMBL" id="CP013011">
    <property type="protein sequence ID" value="ALL01342.1"/>
    <property type="molecule type" value="Genomic_DNA"/>
</dbReference>
<gene>
    <name evidence="9" type="primary">tatA</name>
    <name evidence="11" type="ORF">Pdsh_10345</name>
    <name evidence="10" type="ORF">Pyrde_1296</name>
</gene>
<protein>
    <recommendedName>
        <fullName evidence="9">Sec-independent protein translocase protein TatA</fullName>
    </recommendedName>
</protein>
<dbReference type="HAMAP" id="MF_00236">
    <property type="entry name" value="TatA_E"/>
    <property type="match status" value="1"/>
</dbReference>
<comment type="similarity">
    <text evidence="9">Belongs to the TatA/E family.</text>
</comment>
<evidence type="ECO:0000313" key="12">
    <source>
        <dbReference type="Proteomes" id="UP000058613"/>
    </source>
</evidence>
<dbReference type="Proteomes" id="UP000058613">
    <property type="component" value="Chromosome"/>
</dbReference>
<dbReference type="EMBL" id="NCQP01000009">
    <property type="protein sequence ID" value="OWJ53828.1"/>
    <property type="molecule type" value="Genomic_DNA"/>
</dbReference>